<protein>
    <recommendedName>
        <fullName evidence="8">DUF895 domain membrane protein</fullName>
    </recommendedName>
</protein>
<feature type="transmembrane region" description="Helical" evidence="5">
    <location>
        <begin position="261"/>
        <end position="282"/>
    </location>
</feature>
<feature type="transmembrane region" description="Helical" evidence="5">
    <location>
        <begin position="173"/>
        <end position="191"/>
    </location>
</feature>
<evidence type="ECO:0000256" key="5">
    <source>
        <dbReference type="SAM" id="Phobius"/>
    </source>
</evidence>
<comment type="subcellular location">
    <subcellularLocation>
        <location evidence="1">Membrane</location>
        <topology evidence="1">Multi-pass membrane protein</topology>
    </subcellularLocation>
</comment>
<dbReference type="InterPro" id="IPR036259">
    <property type="entry name" value="MFS_trans_sf"/>
</dbReference>
<comment type="caution">
    <text evidence="6">The sequence shown here is derived from an EMBL/GenBank/DDBJ whole genome shotgun (WGS) entry which is preliminary data.</text>
</comment>
<dbReference type="Proteomes" id="UP000559256">
    <property type="component" value="Unassembled WGS sequence"/>
</dbReference>
<feature type="transmembrane region" description="Helical" evidence="5">
    <location>
        <begin position="294"/>
        <end position="315"/>
    </location>
</feature>
<sequence>MASTGSHTDVAHLGKGIVKPKWYRSTLYNSLILGLCNFLAPGIWGAMNSLGAGGAQSPRLVNTSNALTFCLMVVTCAFSSVIIRIIGVRWALILGTPGYCVYAAGLYTNNRYGTEWLVLFGAAACGLSAGLFWSIEAAIALSYPNPTIKILGGAINLGLNAQNNHAGKVSYTVYQIFIALQAVAPFAGFLLNHPWQVQRTDGVPVKLAITEDIWTELIATGKLFVSKNFLLIVPLIAQAVYAESVFFTYQALWFTVRARALGSFLSGVVAVTFGNILGAYLDYGKIKLKTRARWAFFVILGLQGGWWIWMTVLVTHYRKVRPTYDWVDSGFGAGFALFLCQVIGFQVQYMFLYFVCGNLVENEAEIIRVAGLLRGTESAAQAVSYGLSSVQIFAEVGQTYLNFGLWGISLIPAWLVIKEIGVSLGDRKVDRDRRALEPTVGTSSHSSEEDKKE</sequence>
<keyword evidence="7" id="KW-1185">Reference proteome</keyword>
<evidence type="ECO:0008006" key="8">
    <source>
        <dbReference type="Google" id="ProtNLM"/>
    </source>
</evidence>
<evidence type="ECO:0000256" key="4">
    <source>
        <dbReference type="ARBA" id="ARBA00023136"/>
    </source>
</evidence>
<keyword evidence="3 5" id="KW-1133">Transmembrane helix</keyword>
<name>A0A8H5GB24_9AGAR</name>
<feature type="transmembrane region" description="Helical" evidence="5">
    <location>
        <begin position="335"/>
        <end position="356"/>
    </location>
</feature>
<keyword evidence="2 5" id="KW-0812">Transmembrane</keyword>
<dbReference type="OrthoDB" id="196103at2759"/>
<reference evidence="6 7" key="1">
    <citation type="journal article" date="2020" name="ISME J.">
        <title>Uncovering the hidden diversity of litter-decomposition mechanisms in mushroom-forming fungi.</title>
        <authorList>
            <person name="Floudas D."/>
            <person name="Bentzer J."/>
            <person name="Ahren D."/>
            <person name="Johansson T."/>
            <person name="Persson P."/>
            <person name="Tunlid A."/>
        </authorList>
    </citation>
    <scope>NUCLEOTIDE SEQUENCE [LARGE SCALE GENOMIC DNA]</scope>
    <source>
        <strain evidence="6 7">CBS 291.85</strain>
    </source>
</reference>
<evidence type="ECO:0000256" key="1">
    <source>
        <dbReference type="ARBA" id="ARBA00004141"/>
    </source>
</evidence>
<proteinExistence type="predicted"/>
<dbReference type="EMBL" id="JAACJM010000039">
    <property type="protein sequence ID" value="KAF5361684.1"/>
    <property type="molecule type" value="Genomic_DNA"/>
</dbReference>
<feature type="transmembrane region" description="Helical" evidence="5">
    <location>
        <begin position="27"/>
        <end position="46"/>
    </location>
</feature>
<dbReference type="GO" id="GO:0016020">
    <property type="term" value="C:membrane"/>
    <property type="evidence" value="ECO:0007669"/>
    <property type="project" value="UniProtKB-SubCell"/>
</dbReference>
<accession>A0A8H5GB24</accession>
<dbReference type="PANTHER" id="PTHR23294:SF19">
    <property type="entry name" value="DUF895 DOMAIN MEMBRANE PROTEIN-RELATED"/>
    <property type="match status" value="1"/>
</dbReference>
<evidence type="ECO:0000313" key="7">
    <source>
        <dbReference type="Proteomes" id="UP000559256"/>
    </source>
</evidence>
<evidence type="ECO:0000256" key="2">
    <source>
        <dbReference type="ARBA" id="ARBA00022692"/>
    </source>
</evidence>
<evidence type="ECO:0000313" key="6">
    <source>
        <dbReference type="EMBL" id="KAF5361684.1"/>
    </source>
</evidence>
<gene>
    <name evidence="6" type="ORF">D9758_007335</name>
</gene>
<feature type="transmembrane region" description="Helical" evidence="5">
    <location>
        <begin position="229"/>
        <end position="249"/>
    </location>
</feature>
<keyword evidence="4 5" id="KW-0472">Membrane</keyword>
<dbReference type="SUPFAM" id="SSF103473">
    <property type="entry name" value="MFS general substrate transporter"/>
    <property type="match status" value="1"/>
</dbReference>
<organism evidence="6 7">
    <name type="scientific">Tetrapyrgos nigripes</name>
    <dbReference type="NCBI Taxonomy" id="182062"/>
    <lineage>
        <taxon>Eukaryota</taxon>
        <taxon>Fungi</taxon>
        <taxon>Dikarya</taxon>
        <taxon>Basidiomycota</taxon>
        <taxon>Agaricomycotina</taxon>
        <taxon>Agaricomycetes</taxon>
        <taxon>Agaricomycetidae</taxon>
        <taxon>Agaricales</taxon>
        <taxon>Marasmiineae</taxon>
        <taxon>Marasmiaceae</taxon>
        <taxon>Tetrapyrgos</taxon>
    </lineage>
</organism>
<dbReference type="PANTHER" id="PTHR23294">
    <property type="entry name" value="ET TRANSLATION PRODUCT-RELATED"/>
    <property type="match status" value="1"/>
</dbReference>
<dbReference type="AlphaFoldDB" id="A0A8H5GB24"/>
<dbReference type="InterPro" id="IPR051617">
    <property type="entry name" value="UNC-93-like_regulator"/>
</dbReference>
<feature type="transmembrane region" description="Helical" evidence="5">
    <location>
        <begin position="66"/>
        <end position="86"/>
    </location>
</feature>
<evidence type="ECO:0000256" key="3">
    <source>
        <dbReference type="ARBA" id="ARBA00022989"/>
    </source>
</evidence>
<feature type="transmembrane region" description="Helical" evidence="5">
    <location>
        <begin position="116"/>
        <end position="135"/>
    </location>
</feature>